<keyword evidence="3" id="KW-1185">Reference proteome</keyword>
<dbReference type="AlphaFoldDB" id="A0A0G2HQB7"/>
<reference evidence="2 3" key="1">
    <citation type="submission" date="2015-05" db="EMBL/GenBank/DDBJ databases">
        <title>Distinctive expansion of gene families associated with plant cell wall degradation and secondary metabolism in the genomes of grapevine trunk pathogens.</title>
        <authorList>
            <person name="Lawrence D.P."/>
            <person name="Travadon R."/>
            <person name="Rolshausen P.E."/>
            <person name="Baumgartner K."/>
        </authorList>
    </citation>
    <scope>NUCLEOTIDE SEQUENCE [LARGE SCALE GENOMIC DNA]</scope>
    <source>
        <strain evidence="2">DA912</strain>
    </source>
</reference>
<dbReference type="EMBL" id="LCUC01000097">
    <property type="protein sequence ID" value="KKY37088.1"/>
    <property type="molecule type" value="Genomic_DNA"/>
</dbReference>
<organism evidence="2 3">
    <name type="scientific">Diaporthe ampelina</name>
    <dbReference type="NCBI Taxonomy" id="1214573"/>
    <lineage>
        <taxon>Eukaryota</taxon>
        <taxon>Fungi</taxon>
        <taxon>Dikarya</taxon>
        <taxon>Ascomycota</taxon>
        <taxon>Pezizomycotina</taxon>
        <taxon>Sordariomycetes</taxon>
        <taxon>Sordariomycetidae</taxon>
        <taxon>Diaporthales</taxon>
        <taxon>Diaporthaceae</taxon>
        <taxon>Diaporthe</taxon>
    </lineage>
</organism>
<comment type="caution">
    <text evidence="2">The sequence shown here is derived from an EMBL/GenBank/DDBJ whole genome shotgun (WGS) entry which is preliminary data.</text>
</comment>
<evidence type="ECO:0000313" key="3">
    <source>
        <dbReference type="Proteomes" id="UP000034680"/>
    </source>
</evidence>
<proteinExistence type="predicted"/>
<evidence type="ECO:0000256" key="1">
    <source>
        <dbReference type="SAM" id="MobiDB-lite"/>
    </source>
</evidence>
<feature type="region of interest" description="Disordered" evidence="1">
    <location>
        <begin position="32"/>
        <end position="86"/>
    </location>
</feature>
<reference evidence="2 3" key="2">
    <citation type="submission" date="2015-05" db="EMBL/GenBank/DDBJ databases">
        <authorList>
            <person name="Morales-Cruz A."/>
            <person name="Amrine K.C."/>
            <person name="Cantu D."/>
        </authorList>
    </citation>
    <scope>NUCLEOTIDE SEQUENCE [LARGE SCALE GENOMIC DNA]</scope>
    <source>
        <strain evidence="2">DA912</strain>
    </source>
</reference>
<protein>
    <submittedName>
        <fullName evidence="2">Uncharacterized protein</fullName>
    </submittedName>
</protein>
<dbReference type="Proteomes" id="UP000034680">
    <property type="component" value="Unassembled WGS sequence"/>
</dbReference>
<gene>
    <name evidence="2" type="ORF">UCDDA912_g02925</name>
</gene>
<accession>A0A0G2HQB7</accession>
<dbReference type="OrthoDB" id="5232589at2759"/>
<sequence>MAGYVIDLPPGVEANSSHMTALLNIANGATDTAVARNSQPPEAPDPASGALRASSSHDTEMEGAFGVTDSSRGRSHDPIGEEDGGALFKPFKHLPGEIRTAIWISAADAAKPQGVYRFKVQDIKLGLALDHYPLAPTMFTNIRRLDSDNPLVHEIRDMMQSVYRGDSISAFTPLPEVGRFTCEIRDLLRSCPEARSELIRNPAFGSSFNFHWVDGEKRCDLGVIRPFCYDTDWVSLSEITHYPTIRLAEPGVHCTLDITKIQHVAIPYDVCYGLHNFERIEKYLRTLAVFISLKSLGIYEPSFTVKKASHWNALITHEERLFLKGVPTSASRTRTRSGRRLNCRSFQRAMIELRKLIQDTAIMVIMKTTENWNPIYRYVDYAGLQFCFLLHADSQAGLDIMEFKEDGSHLDDIARIEDLGPLGWEMKALQIHGS</sequence>
<evidence type="ECO:0000313" key="2">
    <source>
        <dbReference type="EMBL" id="KKY37088.1"/>
    </source>
</evidence>
<name>A0A0G2HQB7_9PEZI</name>